<feature type="transmembrane region" description="Helical" evidence="2">
    <location>
        <begin position="15"/>
        <end position="36"/>
    </location>
</feature>
<dbReference type="InterPro" id="IPR036259">
    <property type="entry name" value="MFS_trans_sf"/>
</dbReference>
<keyword evidence="2" id="KW-0472">Membrane</keyword>
<keyword evidence="4" id="KW-1185">Reference proteome</keyword>
<proteinExistence type="predicted"/>
<organism evidence="3 4">
    <name type="scientific">Brevibacterium daeguense</name>
    <dbReference type="NCBI Taxonomy" id="909936"/>
    <lineage>
        <taxon>Bacteria</taxon>
        <taxon>Bacillati</taxon>
        <taxon>Actinomycetota</taxon>
        <taxon>Actinomycetes</taxon>
        <taxon>Micrococcales</taxon>
        <taxon>Brevibacteriaceae</taxon>
        <taxon>Brevibacterium</taxon>
    </lineage>
</organism>
<keyword evidence="2" id="KW-1133">Transmembrane helix</keyword>
<evidence type="ECO:0000256" key="2">
    <source>
        <dbReference type="SAM" id="Phobius"/>
    </source>
</evidence>
<dbReference type="Gene3D" id="1.20.1250.20">
    <property type="entry name" value="MFS general substrate transporter like domains"/>
    <property type="match status" value="1"/>
</dbReference>
<sequence length="152" mass="15834">MKDTIDVAVRRSPKYPAFIVVGIVLGMVAGGILGLLPVDTSELTQQFNRGSAVWLIMVVLGIVGGFLGAIVALILDRRSIKKATTYRVAAEYREVRRHRPAAAPADPAQPDNAAAVDPAHPDRVAPEAPAAGTGPDQGGPATASGTNRDMGE</sequence>
<evidence type="ECO:0000256" key="1">
    <source>
        <dbReference type="SAM" id="MobiDB-lite"/>
    </source>
</evidence>
<keyword evidence="2" id="KW-0812">Transmembrane</keyword>
<evidence type="ECO:0000313" key="4">
    <source>
        <dbReference type="Proteomes" id="UP001501586"/>
    </source>
</evidence>
<protein>
    <submittedName>
        <fullName evidence="3">Uncharacterized protein</fullName>
    </submittedName>
</protein>
<accession>A0ABP8EGZ6</accession>
<evidence type="ECO:0000313" key="3">
    <source>
        <dbReference type="EMBL" id="GAA4283212.1"/>
    </source>
</evidence>
<dbReference type="Proteomes" id="UP001501586">
    <property type="component" value="Unassembled WGS sequence"/>
</dbReference>
<feature type="compositionally biased region" description="Polar residues" evidence="1">
    <location>
        <begin position="143"/>
        <end position="152"/>
    </location>
</feature>
<dbReference type="EMBL" id="BAABAZ010000004">
    <property type="protein sequence ID" value="GAA4283212.1"/>
    <property type="molecule type" value="Genomic_DNA"/>
</dbReference>
<name>A0ABP8EGZ6_9MICO</name>
<dbReference type="RefSeq" id="WP_344717306.1">
    <property type="nucleotide sequence ID" value="NZ_BAABAZ010000004.1"/>
</dbReference>
<gene>
    <name evidence="3" type="ORF">GCM10022261_07430</name>
</gene>
<feature type="transmembrane region" description="Helical" evidence="2">
    <location>
        <begin position="52"/>
        <end position="75"/>
    </location>
</feature>
<comment type="caution">
    <text evidence="3">The sequence shown here is derived from an EMBL/GenBank/DDBJ whole genome shotgun (WGS) entry which is preliminary data.</text>
</comment>
<reference evidence="4" key="1">
    <citation type="journal article" date="2019" name="Int. J. Syst. Evol. Microbiol.">
        <title>The Global Catalogue of Microorganisms (GCM) 10K type strain sequencing project: providing services to taxonomists for standard genome sequencing and annotation.</title>
        <authorList>
            <consortium name="The Broad Institute Genomics Platform"/>
            <consortium name="The Broad Institute Genome Sequencing Center for Infectious Disease"/>
            <person name="Wu L."/>
            <person name="Ma J."/>
        </authorList>
    </citation>
    <scope>NUCLEOTIDE SEQUENCE [LARGE SCALE GENOMIC DNA]</scope>
    <source>
        <strain evidence="4">JCM 17458</strain>
    </source>
</reference>
<feature type="compositionally biased region" description="Low complexity" evidence="1">
    <location>
        <begin position="101"/>
        <end position="118"/>
    </location>
</feature>
<feature type="region of interest" description="Disordered" evidence="1">
    <location>
        <begin position="97"/>
        <end position="152"/>
    </location>
</feature>